<dbReference type="InterPro" id="IPR001223">
    <property type="entry name" value="Glyco_hydro18_cat"/>
</dbReference>
<dbReference type="OrthoDB" id="315328at2"/>
<gene>
    <name evidence="3" type="ORF">SD28_01760</name>
</gene>
<keyword evidence="1" id="KW-0732">Signal</keyword>
<dbReference type="PROSITE" id="PS51910">
    <property type="entry name" value="GH18_2"/>
    <property type="match status" value="1"/>
</dbReference>
<evidence type="ECO:0000259" key="2">
    <source>
        <dbReference type="PROSITE" id="PS51910"/>
    </source>
</evidence>
<evidence type="ECO:0000313" key="4">
    <source>
        <dbReference type="Proteomes" id="UP000031104"/>
    </source>
</evidence>
<dbReference type="HOGENOM" id="CLU_764510_0_0_6"/>
<feature type="domain" description="GH18" evidence="2">
    <location>
        <begin position="30"/>
        <end position="353"/>
    </location>
</feature>
<name>A0A0A8E4D8_9GAMM</name>
<dbReference type="STRING" id="594679.SD28_01760"/>
<proteinExistence type="predicted"/>
<sequence length="362" mass="40362">MKVNKCFFLILMIIVSLGSSYATQLQKDAKYLVAYVDLNATGSLSMITDNGWKTPNIMIFGFMDTSTDNIRMDYLNSLRDIISKERSDGCLNFISIGGAVGTSNLLSQDPQVAASNIISQLSKYNTLLKNQANINSEIVGIDIDIEYVKSPLSEEIITTLAKKIHEAGYLVSIAPQPSTNLEEGSLVDPSNPYNLYFASQGHNNQYAQSIKKGYVDLVNLQLYNSGGDIIKFKGDITEKDPKFYRYMAEAVSNLFSEDCTKSKYPICIPNGTKIILGEVVNRSAGNSNTIYGDSEGWYNQKAIIDDLVNEVQIVLANKDNKFNHYDGLMYWSLNNDYYPSEYGNKDNYAIPGLFSESFAKLF</sequence>
<dbReference type="Proteomes" id="UP000031104">
    <property type="component" value="Chromosome"/>
</dbReference>
<accession>A0A0A8E4D8</accession>
<dbReference type="SUPFAM" id="SSF51445">
    <property type="entry name" value="(Trans)glycosidases"/>
    <property type="match status" value="1"/>
</dbReference>
<feature type="chain" id="PRO_5002050182" description="GH18 domain-containing protein" evidence="1">
    <location>
        <begin position="23"/>
        <end position="362"/>
    </location>
</feature>
<evidence type="ECO:0000256" key="1">
    <source>
        <dbReference type="SAM" id="SignalP"/>
    </source>
</evidence>
<evidence type="ECO:0000313" key="3">
    <source>
        <dbReference type="EMBL" id="AJC48467.1"/>
    </source>
</evidence>
<dbReference type="Gene3D" id="3.20.20.80">
    <property type="entry name" value="Glycosidases"/>
    <property type="match status" value="1"/>
</dbReference>
<dbReference type="GO" id="GO:0005975">
    <property type="term" value="P:carbohydrate metabolic process"/>
    <property type="evidence" value="ECO:0007669"/>
    <property type="project" value="InterPro"/>
</dbReference>
<dbReference type="AlphaFoldDB" id="A0A0A8E4D8"/>
<dbReference type="KEGG" id="fgu:SD28_01760"/>
<dbReference type="RefSeq" id="WP_039123435.1">
    <property type="nucleotide sequence ID" value="NZ_CP010427.1"/>
</dbReference>
<dbReference type="EMBL" id="CP010427">
    <property type="protein sequence ID" value="AJC48467.1"/>
    <property type="molecule type" value="Genomic_DNA"/>
</dbReference>
<dbReference type="InterPro" id="IPR017853">
    <property type="entry name" value="GH"/>
</dbReference>
<reference evidence="3 4" key="1">
    <citation type="submission" date="2014-12" db="EMBL/GenBank/DDBJ databases">
        <title>Complete genome sequence of Francisella guanzhouensis strain 08HL01032 isolated from air-conditioning system in China.</title>
        <authorList>
            <person name="Svensson D."/>
            <person name="Ohrman C."/>
            <person name="Backman S."/>
            <person name="Karlsson E."/>
            <person name="Nilsson E."/>
            <person name="Bystrom M."/>
            <person name="Larkeryd A."/>
            <person name="Stenberg P."/>
            <person name="Scholtz H.C."/>
            <person name="Forsman M."/>
            <person name="Sjodin A."/>
        </authorList>
    </citation>
    <scope>NUCLEOTIDE SEQUENCE [LARGE SCALE GENOMIC DNA]</scope>
    <source>
        <strain evidence="3 4">08HL01032</strain>
    </source>
</reference>
<organism evidence="3 4">
    <name type="scientific">Allofrancisella guangzhouensis</name>
    <dbReference type="NCBI Taxonomy" id="594679"/>
    <lineage>
        <taxon>Bacteria</taxon>
        <taxon>Pseudomonadati</taxon>
        <taxon>Pseudomonadota</taxon>
        <taxon>Gammaproteobacteria</taxon>
        <taxon>Thiotrichales</taxon>
        <taxon>Francisellaceae</taxon>
        <taxon>Allofrancisella</taxon>
    </lineage>
</organism>
<feature type="signal peptide" evidence="1">
    <location>
        <begin position="1"/>
        <end position="22"/>
    </location>
</feature>
<protein>
    <recommendedName>
        <fullName evidence="2">GH18 domain-containing protein</fullName>
    </recommendedName>
</protein>
<keyword evidence="4" id="KW-1185">Reference proteome</keyword>